<keyword evidence="3" id="KW-1133">Transmembrane helix</keyword>
<dbReference type="Proteomes" id="UP000190135">
    <property type="component" value="Unassembled WGS sequence"/>
</dbReference>
<keyword evidence="4" id="KW-0472">Membrane</keyword>
<name>A0A1T4RZW8_9HYPH</name>
<dbReference type="STRING" id="1365950.SAMN05428963_10885"/>
<evidence type="ECO:0000256" key="1">
    <source>
        <dbReference type="ARBA" id="ARBA00004127"/>
    </source>
</evidence>
<evidence type="ECO:0000313" key="7">
    <source>
        <dbReference type="Proteomes" id="UP000190135"/>
    </source>
</evidence>
<accession>A0A1T4RZW8</accession>
<protein>
    <submittedName>
        <fullName evidence="6">Uncharacterized membrane protein YkvA, DUF1232 family</fullName>
    </submittedName>
</protein>
<evidence type="ECO:0000259" key="5">
    <source>
        <dbReference type="Pfam" id="PF06803"/>
    </source>
</evidence>
<dbReference type="Pfam" id="PF06803">
    <property type="entry name" value="DUF1232"/>
    <property type="match status" value="1"/>
</dbReference>
<evidence type="ECO:0000256" key="4">
    <source>
        <dbReference type="ARBA" id="ARBA00023136"/>
    </source>
</evidence>
<dbReference type="RefSeq" id="WP_078708821.1">
    <property type="nucleotide sequence ID" value="NZ_FUXL01000008.1"/>
</dbReference>
<dbReference type="AlphaFoldDB" id="A0A1T4RZW8"/>
<evidence type="ECO:0000256" key="2">
    <source>
        <dbReference type="ARBA" id="ARBA00022692"/>
    </source>
</evidence>
<keyword evidence="7" id="KW-1185">Reference proteome</keyword>
<feature type="domain" description="DUF1232" evidence="5">
    <location>
        <begin position="63"/>
        <end position="96"/>
    </location>
</feature>
<sequence length="126" mass="14303">MDKARIGEILVPGNPEEQERQESRVRASFFETVRRALRYIPFIEDVVAAYYCAIDRQTPASTRGILLAALAYFVIPMDLIPDFLLGLGFSDDLAVLWAAFSAVRQNIKPEHYEQARETLGDLRRTA</sequence>
<dbReference type="EMBL" id="FUXL01000008">
    <property type="protein sequence ID" value="SKA21081.1"/>
    <property type="molecule type" value="Genomic_DNA"/>
</dbReference>
<proteinExistence type="predicted"/>
<dbReference type="OrthoDB" id="9813247at2"/>
<evidence type="ECO:0000256" key="3">
    <source>
        <dbReference type="ARBA" id="ARBA00022989"/>
    </source>
</evidence>
<dbReference type="PIRSF" id="PIRSF031804">
    <property type="entry name" value="UCP031804"/>
    <property type="match status" value="1"/>
</dbReference>
<reference evidence="6 7" key="1">
    <citation type="submission" date="2017-02" db="EMBL/GenBank/DDBJ databases">
        <authorList>
            <person name="Peterson S.W."/>
        </authorList>
    </citation>
    <scope>NUCLEOTIDE SEQUENCE [LARGE SCALE GENOMIC DNA]</scope>
    <source>
        <strain evidence="6 7">USBA 369</strain>
    </source>
</reference>
<keyword evidence="2" id="KW-0812">Transmembrane</keyword>
<organism evidence="6 7">
    <name type="scientific">Consotaella salsifontis</name>
    <dbReference type="NCBI Taxonomy" id="1365950"/>
    <lineage>
        <taxon>Bacteria</taxon>
        <taxon>Pseudomonadati</taxon>
        <taxon>Pseudomonadota</taxon>
        <taxon>Alphaproteobacteria</taxon>
        <taxon>Hyphomicrobiales</taxon>
        <taxon>Aurantimonadaceae</taxon>
        <taxon>Consotaella</taxon>
    </lineage>
</organism>
<dbReference type="InterPro" id="IPR010652">
    <property type="entry name" value="DUF1232"/>
</dbReference>
<comment type="subcellular location">
    <subcellularLocation>
        <location evidence="1">Endomembrane system</location>
        <topology evidence="1">Multi-pass membrane protein</topology>
    </subcellularLocation>
</comment>
<gene>
    <name evidence="6" type="ORF">SAMN05428963_10885</name>
</gene>
<dbReference type="InterPro" id="IPR016983">
    <property type="entry name" value="UCP031804"/>
</dbReference>
<evidence type="ECO:0000313" key="6">
    <source>
        <dbReference type="EMBL" id="SKA21081.1"/>
    </source>
</evidence>
<dbReference type="GO" id="GO:0012505">
    <property type="term" value="C:endomembrane system"/>
    <property type="evidence" value="ECO:0007669"/>
    <property type="project" value="UniProtKB-SubCell"/>
</dbReference>